<keyword evidence="15" id="KW-0325">Glycoprotein</keyword>
<evidence type="ECO:0000256" key="19">
    <source>
        <dbReference type="PIRSR" id="PIRSR600823-3"/>
    </source>
</evidence>
<keyword evidence="13 19" id="KW-0408">Iron</keyword>
<dbReference type="GO" id="GO:0140825">
    <property type="term" value="F:lactoperoxidase activity"/>
    <property type="evidence" value="ECO:0007669"/>
    <property type="project" value="UniProtKB-EC"/>
</dbReference>
<feature type="binding site" evidence="19">
    <location>
        <position position="544"/>
    </location>
    <ligand>
        <name>Ca(2+)</name>
        <dbReference type="ChEBI" id="CHEBI:29108"/>
        <label>1</label>
    </ligand>
</feature>
<dbReference type="AlphaFoldDB" id="A0AAQ3WMI3"/>
<protein>
    <recommendedName>
        <fullName evidence="5">peroxidase</fullName>
        <ecNumber evidence="5">1.11.1.7</ecNumber>
    </recommendedName>
</protein>
<keyword evidence="7" id="KW-0575">Peroxidase</keyword>
<keyword evidence="9 19" id="KW-0479">Metal-binding</keyword>
<feature type="signal peptide" evidence="23">
    <location>
        <begin position="1"/>
        <end position="27"/>
    </location>
</feature>
<dbReference type="InterPro" id="IPR010255">
    <property type="entry name" value="Haem_peroxidase_sf"/>
</dbReference>
<feature type="binding site" evidence="18">
    <location>
        <position position="642"/>
    </location>
    <ligand>
        <name>substrate</name>
    </ligand>
</feature>
<evidence type="ECO:0000256" key="16">
    <source>
        <dbReference type="ARBA" id="ARBA00023324"/>
    </source>
</evidence>
<keyword evidence="12" id="KW-0560">Oxidoreductase</keyword>
<keyword evidence="26" id="KW-1185">Reference proteome</keyword>
<feature type="binding site" evidence="19">
    <location>
        <position position="549"/>
    </location>
    <ligand>
        <name>Ca(2+)</name>
        <dbReference type="ChEBI" id="CHEBI:29108"/>
        <label>1</label>
    </ligand>
</feature>
<evidence type="ECO:0000256" key="9">
    <source>
        <dbReference type="ARBA" id="ARBA00022723"/>
    </source>
</evidence>
<dbReference type="PRINTS" id="PR00458">
    <property type="entry name" value="PEROXIDASE"/>
</dbReference>
<dbReference type="Gene3D" id="1.10.520.10">
    <property type="match status" value="3"/>
</dbReference>
<dbReference type="FunFam" id="1.10.420.10:FF:000006">
    <property type="entry name" value="Peroxidase"/>
    <property type="match status" value="3"/>
</dbReference>
<keyword evidence="16" id="KW-0376">Hydrogen peroxide</keyword>
<evidence type="ECO:0000256" key="14">
    <source>
        <dbReference type="ARBA" id="ARBA00023157"/>
    </source>
</evidence>
<comment type="similarity">
    <text evidence="4">Belongs to the peroxidase family. Ascorbate peroxidase subfamily.</text>
</comment>
<keyword evidence="8" id="KW-0349">Heme</keyword>
<feature type="binding site" evidence="19">
    <location>
        <position position="547"/>
    </location>
    <ligand>
        <name>Ca(2+)</name>
        <dbReference type="ChEBI" id="CHEBI:29108"/>
        <label>1</label>
    </ligand>
</feature>
<feature type="disulfide bond" evidence="21">
    <location>
        <begin position="545"/>
        <end position="550"/>
    </location>
</feature>
<feature type="active site" description="Proton acceptor" evidence="17">
    <location>
        <position position="543"/>
    </location>
</feature>
<dbReference type="InterPro" id="IPR019794">
    <property type="entry name" value="Peroxidases_AS"/>
</dbReference>
<keyword evidence="11 19" id="KW-0106">Calcium</keyword>
<feature type="binding site" evidence="19">
    <location>
        <position position="566"/>
    </location>
    <ligand>
        <name>Ca(2+)</name>
        <dbReference type="ChEBI" id="CHEBI:29108"/>
        <label>1</label>
    </ligand>
</feature>
<dbReference type="EC" id="1.11.1.7" evidence="5"/>
<evidence type="ECO:0000256" key="23">
    <source>
        <dbReference type="SAM" id="SignalP"/>
    </source>
</evidence>
<dbReference type="InterPro" id="IPR033905">
    <property type="entry name" value="Secretory_peroxidase"/>
</dbReference>
<evidence type="ECO:0000256" key="8">
    <source>
        <dbReference type="ARBA" id="ARBA00022617"/>
    </source>
</evidence>
<evidence type="ECO:0000256" key="6">
    <source>
        <dbReference type="ARBA" id="ARBA00022525"/>
    </source>
</evidence>
<dbReference type="PRINTS" id="PR00461">
    <property type="entry name" value="PLPEROXIDASE"/>
</dbReference>
<feature type="compositionally biased region" description="Polar residues" evidence="22">
    <location>
        <begin position="447"/>
        <end position="456"/>
    </location>
</feature>
<feature type="site" description="Transition state stabilizer" evidence="20">
    <location>
        <position position="539"/>
    </location>
</feature>
<feature type="binding site" evidence="19">
    <location>
        <position position="551"/>
    </location>
    <ligand>
        <name>Ca(2+)</name>
        <dbReference type="ChEBI" id="CHEBI:29108"/>
        <label>1</label>
    </ligand>
</feature>
<keyword evidence="14 21" id="KW-1015">Disulfide bond</keyword>
<dbReference type="Proteomes" id="UP001341281">
    <property type="component" value="Chromosome 03"/>
</dbReference>
<evidence type="ECO:0000256" key="3">
    <source>
        <dbReference type="ARBA" id="ARBA00004613"/>
    </source>
</evidence>
<evidence type="ECO:0000313" key="25">
    <source>
        <dbReference type="EMBL" id="WVZ66850.1"/>
    </source>
</evidence>
<comment type="catalytic activity">
    <reaction evidence="1">
        <text>2 a phenolic donor + H2O2 = 2 a phenolic radical donor + 2 H2O</text>
        <dbReference type="Rhea" id="RHEA:56136"/>
        <dbReference type="ChEBI" id="CHEBI:15377"/>
        <dbReference type="ChEBI" id="CHEBI:16240"/>
        <dbReference type="ChEBI" id="CHEBI:139520"/>
        <dbReference type="ChEBI" id="CHEBI:139521"/>
        <dbReference type="EC" id="1.11.1.7"/>
    </reaction>
</comment>
<feature type="disulfide bond" evidence="21">
    <location>
        <begin position="679"/>
        <end position="705"/>
    </location>
</feature>
<name>A0AAQ3WMI3_PASNO</name>
<feature type="disulfide bond" evidence="21">
    <location>
        <begin position="512"/>
        <end position="592"/>
    </location>
</feature>
<reference evidence="25 26" key="1">
    <citation type="submission" date="2024-02" db="EMBL/GenBank/DDBJ databases">
        <title>High-quality chromosome-scale genome assembly of Pensacola bahiagrass (Paspalum notatum Flugge var. saurae).</title>
        <authorList>
            <person name="Vega J.M."/>
            <person name="Podio M."/>
            <person name="Orjuela J."/>
            <person name="Siena L.A."/>
            <person name="Pessino S.C."/>
            <person name="Combes M.C."/>
            <person name="Mariac C."/>
            <person name="Albertini E."/>
            <person name="Pupilli F."/>
            <person name="Ortiz J.P.A."/>
            <person name="Leblanc O."/>
        </authorList>
    </citation>
    <scope>NUCLEOTIDE SEQUENCE [LARGE SCALE GENOMIC DNA]</scope>
    <source>
        <strain evidence="25">R1</strain>
        <tissue evidence="25">Leaf</tissue>
    </source>
</reference>
<evidence type="ECO:0000256" key="17">
    <source>
        <dbReference type="PIRSR" id="PIRSR600823-1"/>
    </source>
</evidence>
<dbReference type="InterPro" id="IPR019793">
    <property type="entry name" value="Peroxidases_heam-ligand_BS"/>
</dbReference>
<feature type="domain" description="Plant heme peroxidase family profile" evidence="24">
    <location>
        <begin position="834"/>
        <end position="1128"/>
    </location>
</feature>
<feature type="binding site" evidence="19">
    <location>
        <position position="673"/>
    </location>
    <ligand>
        <name>Ca(2+)</name>
        <dbReference type="ChEBI" id="CHEBI:29108"/>
        <label>2</label>
    </ligand>
</feature>
<feature type="domain" description="Plant heme peroxidase family profile" evidence="24">
    <location>
        <begin position="502"/>
        <end position="798"/>
    </location>
</feature>
<dbReference type="SUPFAM" id="SSF48113">
    <property type="entry name" value="Heme-dependent peroxidases"/>
    <property type="match status" value="3"/>
</dbReference>
<evidence type="ECO:0000256" key="22">
    <source>
        <dbReference type="SAM" id="MobiDB-lite"/>
    </source>
</evidence>
<evidence type="ECO:0000313" key="26">
    <source>
        <dbReference type="Proteomes" id="UP001341281"/>
    </source>
</evidence>
<feature type="binding site" evidence="19">
    <location>
        <position position="726"/>
    </location>
    <ligand>
        <name>Ca(2+)</name>
        <dbReference type="ChEBI" id="CHEBI:29108"/>
        <label>2</label>
    </ligand>
</feature>
<dbReference type="FunFam" id="1.10.520.10:FF:000028">
    <property type="entry name" value="Peroxidase"/>
    <property type="match status" value="2"/>
</dbReference>
<evidence type="ECO:0000259" key="24">
    <source>
        <dbReference type="PROSITE" id="PS50873"/>
    </source>
</evidence>
<organism evidence="25 26">
    <name type="scientific">Paspalum notatum var. saurae</name>
    <dbReference type="NCBI Taxonomy" id="547442"/>
    <lineage>
        <taxon>Eukaryota</taxon>
        <taxon>Viridiplantae</taxon>
        <taxon>Streptophyta</taxon>
        <taxon>Embryophyta</taxon>
        <taxon>Tracheophyta</taxon>
        <taxon>Spermatophyta</taxon>
        <taxon>Magnoliopsida</taxon>
        <taxon>Liliopsida</taxon>
        <taxon>Poales</taxon>
        <taxon>Poaceae</taxon>
        <taxon>PACMAD clade</taxon>
        <taxon>Panicoideae</taxon>
        <taxon>Andropogonodae</taxon>
        <taxon>Paspaleae</taxon>
        <taxon>Paspalinae</taxon>
        <taxon>Paspalum</taxon>
    </lineage>
</organism>
<evidence type="ECO:0000256" key="18">
    <source>
        <dbReference type="PIRSR" id="PIRSR600823-2"/>
    </source>
</evidence>
<sequence>MATTRRMLAALMIAAGLLAALVGPAASQQGSGGGGVLCMGGWVRPVLTQGRQACPGGMAPSPRILVRPAPSPSGAALRVGYYSSCPTAEAAVRKVVRDAIAKEPGMGAGLIRLFFHDCFVRGCDASVLLRNTSGSSADAEMFGAPNAESLRGFGVIDAAKAAVEAACPGVVSCADIVAFAARDASSALSGGRISFAMPAGRLDGRVSLASETTDSLPGPFSDLATLEAKFAAKGLSADDMVTLSGAHSVGHARCMFVDSTRPSFNATLAGELSRKCRGGGGNTTVNQDYKTPDVLDSQYYRNVRDNGELFDSDAALENSTETAGLVRTYAADRGSGWEAAFAAAMVKMGNIDVKTRPGAGAEIRKNSIGPQEASSCSSAVHRCRPHLLRFPTPTAAPPDPEEASLREDMHLRLGLSQMLKTIISHGEAQRCFDDLASAPRSKPKLNLNPTNLSSKCKPNEPIELDPPTYPSPSPSPSSSISIPPTYPPITSPSPSPRSPPSGLSVGYYDYSCPSAETIVREAVKTATDSNRGTGAGLIRLFFHDCFVQGCDASVLLNTTGSSDPTERTSAPNLSLRGFEVIDAAKAALEAACPGVVSCADIVAFAGRDATFFLSGNAVDFDMPAGRYDGRVSLDSEAAANLPPPFASLQQLKDMFAAKGLDADDMVTLSGAHTVGRSHCSSFSDRLPPNASDMNATLSARLTSQCSNDSNGSTTVPQDFVTPDDLDTQYYRNVLNHEVLFASDAALLASNQTADMVSANAFTPGLWETKFKAAMVKMGRVGIKTSTDGEIRKQCWMSYVPAGCYVGWFPFVGNLLCKLTQLLNASPKPAPTGYGLSLDYYNKTCPDAEYLVWEAVKNATDENRGIGAGLIRLLFHDAFVRGVDASVLLNTTASNNTDTERTGPPNVNSLRGFQVIDAAKAAVEAACPGVVSCADIVAFAARDASKILSDGNIDFAVPAGRLDGRESFANETNTLPGPDSSLDQLQTMFAAQGLSTADMVTLSGAHSIGRARCMFFTARLSAMDAEYAKNLSAACSGSPSNRVDQDPFTPNDLDNQYYKNIDKFVLFTSDAALNSTETIGQVTANAGDAAKWQNDFAAAMVKMGKIGVKTSASPGSDAVEIRKVCWKVNSN</sequence>
<dbReference type="PROSITE" id="PS00436">
    <property type="entry name" value="PEROXIDASE_2"/>
    <property type="match status" value="3"/>
</dbReference>
<proteinExistence type="inferred from homology"/>
<evidence type="ECO:0000256" key="11">
    <source>
        <dbReference type="ARBA" id="ARBA00022837"/>
    </source>
</evidence>
<dbReference type="PANTHER" id="PTHR31235">
    <property type="entry name" value="PEROXIDASE 25-RELATED"/>
    <property type="match status" value="1"/>
</dbReference>
<feature type="domain" description="Plant heme peroxidase family profile" evidence="24">
    <location>
        <begin position="76"/>
        <end position="366"/>
    </location>
</feature>
<evidence type="ECO:0000256" key="1">
    <source>
        <dbReference type="ARBA" id="ARBA00000189"/>
    </source>
</evidence>
<evidence type="ECO:0000256" key="4">
    <source>
        <dbReference type="ARBA" id="ARBA00006873"/>
    </source>
</evidence>
<dbReference type="FunFam" id="1.10.520.10:FF:000006">
    <property type="entry name" value="Peroxidase"/>
    <property type="match status" value="1"/>
</dbReference>
<dbReference type="GO" id="GO:0046872">
    <property type="term" value="F:metal ion binding"/>
    <property type="evidence" value="ECO:0007669"/>
    <property type="project" value="UniProtKB-KW"/>
</dbReference>
<comment type="cofactor">
    <cofactor evidence="19">
        <name>heme b</name>
        <dbReference type="ChEBI" id="CHEBI:60344"/>
    </cofactor>
    <text evidence="19">Binds 1 heme b (iron(II)-protoporphyrin IX) group per subunit.</text>
</comment>
<keyword evidence="10 23" id="KW-0732">Signal</keyword>
<evidence type="ECO:0000256" key="10">
    <source>
        <dbReference type="ARBA" id="ARBA00022729"/>
    </source>
</evidence>
<feature type="binding site" evidence="19">
    <location>
        <position position="721"/>
    </location>
    <ligand>
        <name>Ca(2+)</name>
        <dbReference type="ChEBI" id="CHEBI:29108"/>
        <label>2</label>
    </ligand>
</feature>
<dbReference type="InterPro" id="IPR000823">
    <property type="entry name" value="Peroxidase_pln"/>
</dbReference>
<feature type="binding site" evidence="19">
    <location>
        <position position="718"/>
    </location>
    <ligand>
        <name>Ca(2+)</name>
        <dbReference type="ChEBI" id="CHEBI:29108"/>
        <label>2</label>
    </ligand>
</feature>
<feature type="compositionally biased region" description="Pro residues" evidence="22">
    <location>
        <begin position="484"/>
        <end position="499"/>
    </location>
</feature>
<feature type="region of interest" description="Disordered" evidence="22">
    <location>
        <begin position="438"/>
        <end position="500"/>
    </location>
</feature>
<feature type="binding site" description="axial binding residue" evidence="19">
    <location>
        <position position="672"/>
    </location>
    <ligand>
        <name>heme b</name>
        <dbReference type="ChEBI" id="CHEBI:60344"/>
    </ligand>
    <ligandPart>
        <name>Fe</name>
        <dbReference type="ChEBI" id="CHEBI:18248"/>
    </ligandPart>
</feature>
<dbReference type="EMBL" id="CP144747">
    <property type="protein sequence ID" value="WVZ66850.1"/>
    <property type="molecule type" value="Genomic_DNA"/>
</dbReference>
<evidence type="ECO:0000256" key="12">
    <source>
        <dbReference type="ARBA" id="ARBA00023002"/>
    </source>
</evidence>
<feature type="binding site" evidence="19">
    <location>
        <position position="553"/>
    </location>
    <ligand>
        <name>Ca(2+)</name>
        <dbReference type="ChEBI" id="CHEBI:29108"/>
        <label>1</label>
    </ligand>
</feature>
<evidence type="ECO:0000256" key="7">
    <source>
        <dbReference type="ARBA" id="ARBA00022559"/>
    </source>
</evidence>
<evidence type="ECO:0000256" key="2">
    <source>
        <dbReference type="ARBA" id="ARBA00002322"/>
    </source>
</evidence>
<feature type="chain" id="PRO_5042903205" description="peroxidase" evidence="23">
    <location>
        <begin position="28"/>
        <end position="1130"/>
    </location>
</feature>
<dbReference type="GO" id="GO:0042744">
    <property type="term" value="P:hydrogen peroxide catabolic process"/>
    <property type="evidence" value="ECO:0007669"/>
    <property type="project" value="UniProtKB-KW"/>
</dbReference>
<comment type="function">
    <text evidence="2">Removal of H(2)O(2), oxidation of toxic reductants, biosynthesis and degradation of lignin, suberization, auxin catabolism, response to environmental stresses such as wounding, pathogen attack and oxidative stress. These functions might be dependent on each isozyme/isoform in each plant tissue.</text>
</comment>
<evidence type="ECO:0000256" key="21">
    <source>
        <dbReference type="PIRSR" id="PIRSR600823-5"/>
    </source>
</evidence>
<gene>
    <name evidence="25" type="ORF">U9M48_016014</name>
</gene>
<dbReference type="InterPro" id="IPR002016">
    <property type="entry name" value="Haem_peroxidase"/>
</dbReference>
<comment type="subcellular location">
    <subcellularLocation>
        <location evidence="3">Secreted</location>
    </subcellularLocation>
</comment>
<evidence type="ECO:0000256" key="13">
    <source>
        <dbReference type="ARBA" id="ARBA00023004"/>
    </source>
</evidence>
<comment type="cofactor">
    <cofactor evidence="19">
        <name>Ca(2+)</name>
        <dbReference type="ChEBI" id="CHEBI:29108"/>
    </cofactor>
    <text evidence="19">Binds 2 calcium ions per subunit.</text>
</comment>
<evidence type="ECO:0000256" key="5">
    <source>
        <dbReference type="ARBA" id="ARBA00012313"/>
    </source>
</evidence>
<accession>A0AAQ3WMI3</accession>
<dbReference type="GO" id="GO:0020037">
    <property type="term" value="F:heme binding"/>
    <property type="evidence" value="ECO:0007669"/>
    <property type="project" value="InterPro"/>
</dbReference>
<evidence type="ECO:0000256" key="15">
    <source>
        <dbReference type="ARBA" id="ARBA00023180"/>
    </source>
</evidence>
<dbReference type="GO" id="GO:0006979">
    <property type="term" value="P:response to oxidative stress"/>
    <property type="evidence" value="ECO:0007669"/>
    <property type="project" value="InterPro"/>
</dbReference>
<dbReference type="CDD" id="cd00693">
    <property type="entry name" value="secretory_peroxidase"/>
    <property type="match status" value="3"/>
</dbReference>
<evidence type="ECO:0000256" key="20">
    <source>
        <dbReference type="PIRSR" id="PIRSR600823-4"/>
    </source>
</evidence>
<dbReference type="Gene3D" id="1.10.420.10">
    <property type="entry name" value="Peroxidase, domain 2"/>
    <property type="match status" value="3"/>
</dbReference>
<dbReference type="GO" id="GO:0005576">
    <property type="term" value="C:extracellular region"/>
    <property type="evidence" value="ECO:0007669"/>
    <property type="project" value="UniProtKB-SubCell"/>
</dbReference>
<dbReference type="Pfam" id="PF00141">
    <property type="entry name" value="peroxidase"/>
    <property type="match status" value="3"/>
</dbReference>
<feature type="disulfide bond" evidence="21">
    <location>
        <begin position="598"/>
        <end position="794"/>
    </location>
</feature>
<dbReference type="PROSITE" id="PS50873">
    <property type="entry name" value="PEROXIDASE_4"/>
    <property type="match status" value="3"/>
</dbReference>
<dbReference type="PROSITE" id="PS00435">
    <property type="entry name" value="PEROXIDASE_1"/>
    <property type="match status" value="3"/>
</dbReference>
<keyword evidence="6" id="KW-0964">Secreted</keyword>